<accession>A0A225MD01</accession>
<evidence type="ECO:0000313" key="6">
    <source>
        <dbReference type="EMBL" id="OWT59174.1"/>
    </source>
</evidence>
<sequence>MISHDIALPISVIPGFVERTDAWLAQCAPGVRISKFGHPGDGNLHYNVHAPAGLDSRAYLQQREDDIRDGVYESAHRAGSTFSAEHGIGSLKLGWMSAYKAAAEIGMMRAIKQALDPRLIMNPHRVLPNVPHFS</sequence>
<dbReference type="InterPro" id="IPR004113">
    <property type="entry name" value="FAD-bd_oxidored_4_C"/>
</dbReference>
<dbReference type="Pfam" id="PF02913">
    <property type="entry name" value="FAD-oxidase_C"/>
    <property type="match status" value="1"/>
</dbReference>
<name>A0A225MD01_9BURK</name>
<evidence type="ECO:0000256" key="2">
    <source>
        <dbReference type="ARBA" id="ARBA00008000"/>
    </source>
</evidence>
<dbReference type="InterPro" id="IPR016164">
    <property type="entry name" value="FAD-linked_Oxase-like_C"/>
</dbReference>
<evidence type="ECO:0000256" key="3">
    <source>
        <dbReference type="ARBA" id="ARBA00022630"/>
    </source>
</evidence>
<evidence type="ECO:0000256" key="1">
    <source>
        <dbReference type="ARBA" id="ARBA00001974"/>
    </source>
</evidence>
<dbReference type="SUPFAM" id="SSF55103">
    <property type="entry name" value="FAD-linked oxidases, C-terminal domain"/>
    <property type="match status" value="1"/>
</dbReference>
<dbReference type="RefSeq" id="WP_088603904.1">
    <property type="nucleotide sequence ID" value="NZ_NJIH01000007.1"/>
</dbReference>
<dbReference type="PANTHER" id="PTHR43716">
    <property type="entry name" value="D-2-HYDROXYGLUTARATE DEHYDROGENASE, MITOCHONDRIAL"/>
    <property type="match status" value="1"/>
</dbReference>
<keyword evidence="3" id="KW-0285">Flavoprotein</keyword>
<dbReference type="InterPro" id="IPR051264">
    <property type="entry name" value="FAD-oxidored/transferase_4"/>
</dbReference>
<dbReference type="GO" id="GO:0022904">
    <property type="term" value="P:respiratory electron transport chain"/>
    <property type="evidence" value="ECO:0007669"/>
    <property type="project" value="TreeGrafter"/>
</dbReference>
<reference evidence="7" key="1">
    <citation type="submission" date="2017-06" db="EMBL/GenBank/DDBJ databases">
        <title>Herbaspirillum phytohormonus sp. nov., isolated from the root nodule of Robinia pseudoacacia in lead-zinc mine.</title>
        <authorList>
            <person name="Fan M."/>
            <person name="Lin Y."/>
        </authorList>
    </citation>
    <scope>NUCLEOTIDE SEQUENCE [LARGE SCALE GENOMIC DNA]</scope>
    <source>
        <strain evidence="7">SC-089</strain>
    </source>
</reference>
<dbReference type="GO" id="GO:0050660">
    <property type="term" value="F:flavin adenine dinucleotide binding"/>
    <property type="evidence" value="ECO:0007669"/>
    <property type="project" value="InterPro"/>
</dbReference>
<dbReference type="FunFam" id="1.10.45.10:FF:000001">
    <property type="entry name" value="D-lactate dehydrogenase mitochondrial"/>
    <property type="match status" value="1"/>
</dbReference>
<comment type="caution">
    <text evidence="6">The sequence shown here is derived from an EMBL/GenBank/DDBJ whole genome shotgun (WGS) entry which is preliminary data.</text>
</comment>
<dbReference type="PANTHER" id="PTHR43716:SF2">
    <property type="entry name" value="BLL6224 PROTEIN"/>
    <property type="match status" value="1"/>
</dbReference>
<dbReference type="InterPro" id="IPR016171">
    <property type="entry name" value="Vanillyl_alc_oxidase_C-sub2"/>
</dbReference>
<dbReference type="Proteomes" id="UP000214603">
    <property type="component" value="Unassembled WGS sequence"/>
</dbReference>
<proteinExistence type="inferred from homology"/>
<keyword evidence="4" id="KW-0274">FAD</keyword>
<organism evidence="6 7">
    <name type="scientific">Candidimonas nitroreducens</name>
    <dbReference type="NCBI Taxonomy" id="683354"/>
    <lineage>
        <taxon>Bacteria</taxon>
        <taxon>Pseudomonadati</taxon>
        <taxon>Pseudomonadota</taxon>
        <taxon>Betaproteobacteria</taxon>
        <taxon>Burkholderiales</taxon>
        <taxon>Alcaligenaceae</taxon>
        <taxon>Candidimonas</taxon>
    </lineage>
</organism>
<evidence type="ECO:0000313" key="7">
    <source>
        <dbReference type="Proteomes" id="UP000214603"/>
    </source>
</evidence>
<gene>
    <name evidence="6" type="ORF">CEY11_13410</name>
</gene>
<protein>
    <recommendedName>
        <fullName evidence="5">FAD-binding oxidoreductase/transferase type 4 C-terminal domain-containing protein</fullName>
    </recommendedName>
</protein>
<dbReference type="EMBL" id="NJIH01000007">
    <property type="protein sequence ID" value="OWT59174.1"/>
    <property type="molecule type" value="Genomic_DNA"/>
</dbReference>
<keyword evidence="7" id="KW-1185">Reference proteome</keyword>
<dbReference type="GO" id="GO:0003824">
    <property type="term" value="F:catalytic activity"/>
    <property type="evidence" value="ECO:0007669"/>
    <property type="project" value="InterPro"/>
</dbReference>
<evidence type="ECO:0000256" key="4">
    <source>
        <dbReference type="ARBA" id="ARBA00022827"/>
    </source>
</evidence>
<dbReference type="AlphaFoldDB" id="A0A225MD01"/>
<comment type="similarity">
    <text evidence="2">Belongs to the FAD-binding oxidoreductase/transferase type 4 family.</text>
</comment>
<comment type="cofactor">
    <cofactor evidence="1">
        <name>FAD</name>
        <dbReference type="ChEBI" id="CHEBI:57692"/>
    </cofactor>
</comment>
<dbReference type="Gene3D" id="1.10.45.10">
    <property type="entry name" value="Vanillyl-alcohol Oxidase, Chain A, domain 4"/>
    <property type="match status" value="1"/>
</dbReference>
<dbReference type="OrthoDB" id="8522822at2"/>
<evidence type="ECO:0000259" key="5">
    <source>
        <dbReference type="Pfam" id="PF02913"/>
    </source>
</evidence>
<feature type="domain" description="FAD-binding oxidoreductase/transferase type 4 C-terminal" evidence="5">
    <location>
        <begin position="2"/>
        <end position="125"/>
    </location>
</feature>
<dbReference type="Gene3D" id="3.30.70.2740">
    <property type="match status" value="1"/>
</dbReference>